<organism evidence="1 2">
    <name type="scientific">Alkalicella caledoniensis</name>
    <dbReference type="NCBI Taxonomy" id="2731377"/>
    <lineage>
        <taxon>Bacteria</taxon>
        <taxon>Bacillati</taxon>
        <taxon>Bacillota</taxon>
        <taxon>Clostridia</taxon>
        <taxon>Eubacteriales</taxon>
        <taxon>Proteinivoracaceae</taxon>
        <taxon>Alkalicella</taxon>
    </lineage>
</organism>
<proteinExistence type="predicted"/>
<dbReference type="AlphaFoldDB" id="A0A7G9W6J2"/>
<dbReference type="RefSeq" id="WP_213167962.1">
    <property type="nucleotide sequence ID" value="NZ_CP058559.1"/>
</dbReference>
<protein>
    <submittedName>
        <fullName evidence="1">Pyridoxamine 5'-phosphate oxidase family protein</fullName>
    </submittedName>
</protein>
<gene>
    <name evidence="1" type="ORF">HYG86_05715</name>
</gene>
<sequence length="163" mass="18542">MSKYQEGLKIIEERCGNNKDNVISLATIATEPSSDGNPIPIVRDVDAYYEDCVFYVVTYAKSNKMREIAQNKEVAFSVNFQWFSGNGIGENLGWVLDPKNAEIRTKLRTVFAEWYDDANNEKDENCCILAIRLTRGTVIKDHGAVRYNMDFVNKIETNEGKTI</sequence>
<dbReference type="Proteomes" id="UP000516160">
    <property type="component" value="Chromosome"/>
</dbReference>
<evidence type="ECO:0000313" key="1">
    <source>
        <dbReference type="EMBL" id="QNO14304.1"/>
    </source>
</evidence>
<dbReference type="KEGG" id="acae:HYG86_05715"/>
<dbReference type="Gene3D" id="2.30.110.10">
    <property type="entry name" value="Electron Transport, Fmn-binding Protein, Chain A"/>
    <property type="match status" value="1"/>
</dbReference>
<keyword evidence="2" id="KW-1185">Reference proteome</keyword>
<dbReference type="EMBL" id="CP058559">
    <property type="protein sequence ID" value="QNO14304.1"/>
    <property type="molecule type" value="Genomic_DNA"/>
</dbReference>
<evidence type="ECO:0000313" key="2">
    <source>
        <dbReference type="Proteomes" id="UP000516160"/>
    </source>
</evidence>
<reference evidence="1 2" key="1">
    <citation type="submission" date="2020-07" db="EMBL/GenBank/DDBJ databases">
        <title>Alkalicella. sp. LB2 genome.</title>
        <authorList>
            <person name="Postec A."/>
            <person name="Quemeneur M."/>
        </authorList>
    </citation>
    <scope>NUCLEOTIDE SEQUENCE [LARGE SCALE GENOMIC DNA]</scope>
    <source>
        <strain evidence="1 2">LB2</strain>
    </source>
</reference>
<dbReference type="SUPFAM" id="SSF50475">
    <property type="entry name" value="FMN-binding split barrel"/>
    <property type="match status" value="1"/>
</dbReference>
<dbReference type="InterPro" id="IPR012349">
    <property type="entry name" value="Split_barrel_FMN-bd"/>
</dbReference>
<name>A0A7G9W6J2_ALKCA</name>
<accession>A0A7G9W6J2</accession>